<dbReference type="PRINTS" id="PR00368">
    <property type="entry name" value="FADPNR"/>
</dbReference>
<dbReference type="Gene3D" id="3.50.50.60">
    <property type="entry name" value="FAD/NAD(P)-binding domain"/>
    <property type="match status" value="2"/>
</dbReference>
<evidence type="ECO:0000259" key="8">
    <source>
        <dbReference type="Pfam" id="PF07992"/>
    </source>
</evidence>
<dbReference type="InterPro" id="IPR012999">
    <property type="entry name" value="Pyr_OxRdtase_I_AS"/>
</dbReference>
<organism evidence="9">
    <name type="scientific">marine sediment metagenome</name>
    <dbReference type="NCBI Taxonomy" id="412755"/>
    <lineage>
        <taxon>unclassified sequences</taxon>
        <taxon>metagenomes</taxon>
        <taxon>ecological metagenomes</taxon>
    </lineage>
</organism>
<keyword evidence="4" id="KW-0274">FAD</keyword>
<comment type="caution">
    <text evidence="9">The sequence shown here is derived from an EMBL/GenBank/DDBJ whole genome shotgun (WGS) entry which is preliminary data.</text>
</comment>
<dbReference type="GO" id="GO:0050660">
    <property type="term" value="F:flavin adenine dinucleotide binding"/>
    <property type="evidence" value="ECO:0007669"/>
    <property type="project" value="TreeGrafter"/>
</dbReference>
<dbReference type="GO" id="GO:0006103">
    <property type="term" value="P:2-oxoglutarate metabolic process"/>
    <property type="evidence" value="ECO:0007669"/>
    <property type="project" value="TreeGrafter"/>
</dbReference>
<dbReference type="EMBL" id="LAZR01041143">
    <property type="protein sequence ID" value="KKL12731.1"/>
    <property type="molecule type" value="Genomic_DNA"/>
</dbReference>
<evidence type="ECO:0000256" key="1">
    <source>
        <dbReference type="ARBA" id="ARBA00001974"/>
    </source>
</evidence>
<dbReference type="GO" id="GO:0004148">
    <property type="term" value="F:dihydrolipoyl dehydrogenase (NADH) activity"/>
    <property type="evidence" value="ECO:0007669"/>
    <property type="project" value="TreeGrafter"/>
</dbReference>
<dbReference type="AlphaFoldDB" id="A0A0F9D4L8"/>
<dbReference type="Pfam" id="PF07992">
    <property type="entry name" value="Pyr_redox_2"/>
    <property type="match status" value="1"/>
</dbReference>
<evidence type="ECO:0000256" key="2">
    <source>
        <dbReference type="ARBA" id="ARBA00007532"/>
    </source>
</evidence>
<evidence type="ECO:0000256" key="4">
    <source>
        <dbReference type="ARBA" id="ARBA00022827"/>
    </source>
</evidence>
<proteinExistence type="inferred from homology"/>
<dbReference type="InterPro" id="IPR036188">
    <property type="entry name" value="FAD/NAD-bd_sf"/>
</dbReference>
<comment type="similarity">
    <text evidence="2">Belongs to the class-I pyridine nucleotide-disulfide oxidoreductase family.</text>
</comment>
<protein>
    <recommendedName>
        <fullName evidence="8">FAD/NAD(P)-binding domain-containing protein</fullName>
    </recommendedName>
</protein>
<dbReference type="PRINTS" id="PR00411">
    <property type="entry name" value="PNDRDTASEI"/>
</dbReference>
<dbReference type="PANTHER" id="PTHR22912">
    <property type="entry name" value="DISULFIDE OXIDOREDUCTASE"/>
    <property type="match status" value="1"/>
</dbReference>
<keyword evidence="3" id="KW-0285">Flavoprotein</keyword>
<keyword evidence="7" id="KW-0676">Redox-active center</keyword>
<dbReference type="PANTHER" id="PTHR22912:SF160">
    <property type="entry name" value="DIHYDROLIPOYL DEHYDROGENASE"/>
    <property type="match status" value="1"/>
</dbReference>
<keyword evidence="5" id="KW-0560">Oxidoreductase</keyword>
<dbReference type="InterPro" id="IPR023753">
    <property type="entry name" value="FAD/NAD-binding_dom"/>
</dbReference>
<evidence type="ECO:0000256" key="5">
    <source>
        <dbReference type="ARBA" id="ARBA00023002"/>
    </source>
</evidence>
<comment type="cofactor">
    <cofactor evidence="1">
        <name>FAD</name>
        <dbReference type="ChEBI" id="CHEBI:57692"/>
    </cofactor>
</comment>
<dbReference type="InterPro" id="IPR050151">
    <property type="entry name" value="Class-I_Pyr_Nuc-Dis_Oxidored"/>
</dbReference>
<keyword evidence="6" id="KW-1015">Disulfide bond</keyword>
<reference evidence="9" key="1">
    <citation type="journal article" date="2015" name="Nature">
        <title>Complex archaea that bridge the gap between prokaryotes and eukaryotes.</title>
        <authorList>
            <person name="Spang A."/>
            <person name="Saw J.H."/>
            <person name="Jorgensen S.L."/>
            <person name="Zaremba-Niedzwiedzka K."/>
            <person name="Martijn J."/>
            <person name="Lind A.E."/>
            <person name="van Eijk R."/>
            <person name="Schleper C."/>
            <person name="Guy L."/>
            <person name="Ettema T.J."/>
        </authorList>
    </citation>
    <scope>NUCLEOTIDE SEQUENCE</scope>
</reference>
<dbReference type="PROSITE" id="PS00076">
    <property type="entry name" value="PYRIDINE_REDOX_1"/>
    <property type="match status" value="1"/>
</dbReference>
<evidence type="ECO:0000313" key="9">
    <source>
        <dbReference type="EMBL" id="KKL12731.1"/>
    </source>
</evidence>
<sequence length="228" mass="24845">MTSKYEILIIGDGPGGYVAGIRAGQLGKKVLVVGNNLGGECLNWGCIPSKALISAANHYHDLNHLDTMGITVENPRIDMKKLQEWKQSVQDKLIGGIAQLLKANKAEYIEGICNFVNDHTVEVAKKSSGEKELIEADNIIIAIGTEFISLPGFQIDEKNILGAKGALALDHIPEHLLVIGGGIIGMQEGGEMSENRLRVTRHDDHLVISNDRHTPALILLDLDFLREL</sequence>
<evidence type="ECO:0000256" key="3">
    <source>
        <dbReference type="ARBA" id="ARBA00022630"/>
    </source>
</evidence>
<evidence type="ECO:0000256" key="7">
    <source>
        <dbReference type="ARBA" id="ARBA00023284"/>
    </source>
</evidence>
<gene>
    <name evidence="9" type="ORF">LCGC14_2532840</name>
</gene>
<name>A0A0F9D4L8_9ZZZZ</name>
<accession>A0A0F9D4L8</accession>
<feature type="domain" description="FAD/NAD(P)-binding" evidence="8">
    <location>
        <begin position="5"/>
        <end position="200"/>
    </location>
</feature>
<dbReference type="SUPFAM" id="SSF51905">
    <property type="entry name" value="FAD/NAD(P)-binding domain"/>
    <property type="match status" value="1"/>
</dbReference>
<evidence type="ECO:0000256" key="6">
    <source>
        <dbReference type="ARBA" id="ARBA00023157"/>
    </source>
</evidence>